<organism evidence="15 16">
    <name type="scientific">Corynebacterium efficiens (strain DSM 44549 / YS-314 / AJ 12310 / JCM 11189 / NBRC 100395)</name>
    <dbReference type="NCBI Taxonomy" id="196164"/>
    <lineage>
        <taxon>Bacteria</taxon>
        <taxon>Bacillati</taxon>
        <taxon>Actinomycetota</taxon>
        <taxon>Actinomycetes</taxon>
        <taxon>Mycobacteriales</taxon>
        <taxon>Corynebacteriaceae</taxon>
        <taxon>Corynebacterium</taxon>
    </lineage>
</organism>
<dbReference type="HOGENOM" id="CLU_000604_1_1_11"/>
<evidence type="ECO:0000256" key="9">
    <source>
        <dbReference type="ARBA" id="ARBA00056091"/>
    </source>
</evidence>
<dbReference type="InterPro" id="IPR015855">
    <property type="entry name" value="ABC_transpr_MalK-like"/>
</dbReference>
<accession>Q8FR90</accession>
<dbReference type="InterPro" id="IPR017871">
    <property type="entry name" value="ABC_transporter-like_CS"/>
</dbReference>
<dbReference type="FunFam" id="3.40.50.300:FF:000042">
    <property type="entry name" value="Maltose/maltodextrin ABC transporter, ATP-binding protein"/>
    <property type="match status" value="1"/>
</dbReference>
<keyword evidence="5" id="KW-0067">ATP-binding</keyword>
<keyword evidence="3" id="KW-1003">Cell membrane</keyword>
<evidence type="ECO:0000256" key="12">
    <source>
        <dbReference type="ARBA" id="ARBA00080647"/>
    </source>
</evidence>
<evidence type="ECO:0000256" key="11">
    <source>
        <dbReference type="ARBA" id="ARBA00072105"/>
    </source>
</evidence>
<comment type="function">
    <text evidence="9">Part of the ABC transporter complex LpqY-SugA-SugB-SugC, which is highly specific for uptake of trehalose. Involved in the recycling of extracellular trehalose released from trehalose-containing molecules synthesized by M.tuberculosis. Trehalose uptake is essential for virulence. Responsible for energy coupling to the transport system.</text>
</comment>
<dbReference type="Pfam" id="PF17912">
    <property type="entry name" value="OB_MalK"/>
    <property type="match status" value="1"/>
</dbReference>
<comment type="subunit">
    <text evidence="10">Monomer. Homodimerizes in the presence of ATP. The complex is composed of two ATP-binding proteins (SugC), two transmembrane proteins (SugA and SugB) and a solute-binding protein (LpqY).</text>
</comment>
<dbReference type="OrthoDB" id="9802264at2"/>
<dbReference type="SUPFAM" id="SSF50331">
    <property type="entry name" value="MOP-like"/>
    <property type="match status" value="1"/>
</dbReference>
<dbReference type="InterPro" id="IPR012340">
    <property type="entry name" value="NA-bd_OB-fold"/>
</dbReference>
<comment type="subcellular location">
    <subcellularLocation>
        <location evidence="1">Cell inner membrane</location>
        <topology evidence="1">Peripheral membrane protein</topology>
        <orientation evidence="1">Cytoplasmic side</orientation>
    </subcellularLocation>
</comment>
<dbReference type="AlphaFoldDB" id="Q8FR90"/>
<dbReference type="InterPro" id="IPR040582">
    <property type="entry name" value="OB_MalK-like"/>
</dbReference>
<evidence type="ECO:0000256" key="6">
    <source>
        <dbReference type="ARBA" id="ARBA00022967"/>
    </source>
</evidence>
<evidence type="ECO:0000256" key="3">
    <source>
        <dbReference type="ARBA" id="ARBA00022475"/>
    </source>
</evidence>
<dbReference type="Gene3D" id="2.40.50.100">
    <property type="match status" value="1"/>
</dbReference>
<dbReference type="Gene3D" id="2.40.50.140">
    <property type="entry name" value="Nucleic acid-binding proteins"/>
    <property type="match status" value="1"/>
</dbReference>
<comment type="catalytic activity">
    <reaction evidence="8">
        <text>alpha,alpha-trehalose(out) + ATP + H2O = alpha,alpha-trehalose(in) + ADP + phosphate + H(+)</text>
        <dbReference type="Rhea" id="RHEA:75203"/>
        <dbReference type="ChEBI" id="CHEBI:15377"/>
        <dbReference type="ChEBI" id="CHEBI:15378"/>
        <dbReference type="ChEBI" id="CHEBI:16551"/>
        <dbReference type="ChEBI" id="CHEBI:30616"/>
        <dbReference type="ChEBI" id="CHEBI:43474"/>
        <dbReference type="ChEBI" id="CHEBI:456216"/>
    </reaction>
</comment>
<evidence type="ECO:0000259" key="14">
    <source>
        <dbReference type="PROSITE" id="PS50893"/>
    </source>
</evidence>
<dbReference type="PROSITE" id="PS00211">
    <property type="entry name" value="ABC_TRANSPORTER_1"/>
    <property type="match status" value="1"/>
</dbReference>
<protein>
    <recommendedName>
        <fullName evidence="11">Trehalose import ATP-binding protein SugC</fullName>
    </recommendedName>
    <alternativeName>
        <fullName evidence="13">Nucleotide-binding domain of SugABC transporter</fullName>
    </alternativeName>
    <alternativeName>
        <fullName evidence="12">SugABC transporter ATPase SugC</fullName>
    </alternativeName>
</protein>
<keyword evidence="4" id="KW-0547">Nucleotide-binding</keyword>
<evidence type="ECO:0000256" key="7">
    <source>
        <dbReference type="ARBA" id="ARBA00023136"/>
    </source>
</evidence>
<keyword evidence="6" id="KW-1278">Translocase</keyword>
<name>Q8FR90_COREF</name>
<dbReference type="EMBL" id="BA000035">
    <property type="protein sequence ID" value="BAC17681.1"/>
    <property type="molecule type" value="Genomic_DNA"/>
</dbReference>
<dbReference type="InterPro" id="IPR003593">
    <property type="entry name" value="AAA+_ATPase"/>
</dbReference>
<dbReference type="GO" id="GO:0140359">
    <property type="term" value="F:ABC-type transporter activity"/>
    <property type="evidence" value="ECO:0007669"/>
    <property type="project" value="InterPro"/>
</dbReference>
<evidence type="ECO:0000256" key="10">
    <source>
        <dbReference type="ARBA" id="ARBA00063658"/>
    </source>
</evidence>
<dbReference type="Gene3D" id="3.40.50.300">
    <property type="entry name" value="P-loop containing nucleotide triphosphate hydrolases"/>
    <property type="match status" value="1"/>
</dbReference>
<dbReference type="Proteomes" id="UP000001409">
    <property type="component" value="Chromosome"/>
</dbReference>
<dbReference type="NCBIfam" id="NF008653">
    <property type="entry name" value="PRK11650.1"/>
    <property type="match status" value="1"/>
</dbReference>
<feature type="domain" description="ABC transporter" evidence="14">
    <location>
        <begin position="4"/>
        <end position="235"/>
    </location>
</feature>
<accession>C8NLH5</accession>
<evidence type="ECO:0000256" key="5">
    <source>
        <dbReference type="ARBA" id="ARBA00022840"/>
    </source>
</evidence>
<dbReference type="GO" id="GO:0005524">
    <property type="term" value="F:ATP binding"/>
    <property type="evidence" value="ECO:0007669"/>
    <property type="project" value="UniProtKB-KW"/>
</dbReference>
<proteinExistence type="predicted"/>
<dbReference type="SMART" id="SM00382">
    <property type="entry name" value="AAA"/>
    <property type="match status" value="1"/>
</dbReference>
<sequence>MATITLDHVDKLYPSGYHAITDANLDIRDGEFVILVGPSGCGKSTLLNMIAGLEDITGGELRFDDQVVNDLSARDRDIAMVFQSYALYPHMTVRENIEFPLKLSRMPKSEIQDKVAEVSASLGLDEYLDRKPAQLSGGQRQRVAMGRAIVRRPKVFLMDEPLSNLDAKLRVQMRAEIARLQQDLGVTTVYVTHDQTEAMTLGDRVVVMRKGVIQQAGSPDELYASPTNLFVASFIGSPSMNFMPGRLRGTVVSTGFGDIHLPDVLIDAASRATSESVILGLRPEAFDDAYLVAPEKRDQGLTISATLSLVESTGADRFVYFSPTEKEQPSEAAREAAREAGVDELGGELVARLTNATRVVTGDTMDLWFSPESLYLFDGETGDALRRDEVAVQ</sequence>
<dbReference type="Pfam" id="PF00005">
    <property type="entry name" value="ABC_tran"/>
    <property type="match status" value="1"/>
</dbReference>
<keyword evidence="16" id="KW-1185">Reference proteome</keyword>
<evidence type="ECO:0000256" key="1">
    <source>
        <dbReference type="ARBA" id="ARBA00004515"/>
    </source>
</evidence>
<dbReference type="GO" id="GO:0055052">
    <property type="term" value="C:ATP-binding cassette (ABC) transporter complex, substrate-binding subunit-containing"/>
    <property type="evidence" value="ECO:0007669"/>
    <property type="project" value="TreeGrafter"/>
</dbReference>
<dbReference type="GO" id="GO:0016887">
    <property type="term" value="F:ATP hydrolysis activity"/>
    <property type="evidence" value="ECO:0007669"/>
    <property type="project" value="InterPro"/>
</dbReference>
<dbReference type="PANTHER" id="PTHR43875">
    <property type="entry name" value="MALTODEXTRIN IMPORT ATP-BINDING PROTEIN MSMX"/>
    <property type="match status" value="1"/>
</dbReference>
<dbReference type="RefSeq" id="WP_006769440.1">
    <property type="nucleotide sequence ID" value="NC_004369.1"/>
</dbReference>
<dbReference type="SUPFAM" id="SSF52540">
    <property type="entry name" value="P-loop containing nucleoside triphosphate hydrolases"/>
    <property type="match status" value="1"/>
</dbReference>
<dbReference type="eggNOG" id="COG3842">
    <property type="taxonomic scope" value="Bacteria"/>
</dbReference>
<dbReference type="InterPro" id="IPR047641">
    <property type="entry name" value="ABC_transpr_MalK/UgpC-like"/>
</dbReference>
<keyword evidence="7" id="KW-0472">Membrane</keyword>
<dbReference type="PANTHER" id="PTHR43875:SF15">
    <property type="entry name" value="TREHALOSE IMPORT ATP-BINDING PROTEIN SUGC"/>
    <property type="match status" value="1"/>
</dbReference>
<dbReference type="KEGG" id="cef:CE0871"/>
<evidence type="ECO:0000256" key="8">
    <source>
        <dbReference type="ARBA" id="ARBA00050305"/>
    </source>
</evidence>
<dbReference type="InterPro" id="IPR027417">
    <property type="entry name" value="P-loop_NTPase"/>
</dbReference>
<evidence type="ECO:0000256" key="2">
    <source>
        <dbReference type="ARBA" id="ARBA00022448"/>
    </source>
</evidence>
<dbReference type="PROSITE" id="PS50893">
    <property type="entry name" value="ABC_TRANSPORTER_2"/>
    <property type="match status" value="1"/>
</dbReference>
<dbReference type="CDD" id="cd03301">
    <property type="entry name" value="ABC_MalK_N"/>
    <property type="match status" value="1"/>
</dbReference>
<reference evidence="15 16" key="1">
    <citation type="journal article" date="2003" name="Genome Res.">
        <title>Comparative complete genome sequence analysis of the amino acid replacements responsible for the thermostability of Corynebacterium efficiens.</title>
        <authorList>
            <person name="Nishio Y."/>
            <person name="Nakamura Y."/>
            <person name="Kawarabayasi Y."/>
            <person name="Usuda Y."/>
            <person name="Kimura E."/>
            <person name="Sugimoto S."/>
            <person name="Matsui K."/>
            <person name="Yamagishi A."/>
            <person name="Kikuchi H."/>
            <person name="Ikeo K."/>
            <person name="Gojobori T."/>
        </authorList>
    </citation>
    <scope>NUCLEOTIDE SEQUENCE [LARGE SCALE GENOMIC DNA]</scope>
    <source>
        <strain evidence="16">DSM 44549 / YS-314 / AJ 12310 / JCM 11189 / NBRC 100395</strain>
    </source>
</reference>
<evidence type="ECO:0000256" key="4">
    <source>
        <dbReference type="ARBA" id="ARBA00022741"/>
    </source>
</evidence>
<keyword evidence="2" id="KW-0813">Transport</keyword>
<evidence type="ECO:0000313" key="15">
    <source>
        <dbReference type="EMBL" id="BAC17681.1"/>
    </source>
</evidence>
<dbReference type="GO" id="GO:0008643">
    <property type="term" value="P:carbohydrate transport"/>
    <property type="evidence" value="ECO:0007669"/>
    <property type="project" value="InterPro"/>
</dbReference>
<dbReference type="STRING" id="196164.gene:10741275"/>
<evidence type="ECO:0000256" key="13">
    <source>
        <dbReference type="ARBA" id="ARBA00082626"/>
    </source>
</evidence>
<evidence type="ECO:0000313" key="16">
    <source>
        <dbReference type="Proteomes" id="UP000001409"/>
    </source>
</evidence>
<dbReference type="InterPro" id="IPR003439">
    <property type="entry name" value="ABC_transporter-like_ATP-bd"/>
</dbReference>
<dbReference type="InterPro" id="IPR008995">
    <property type="entry name" value="Mo/tungstate-bd_C_term_dom"/>
</dbReference>